<dbReference type="PANTHER" id="PTHR43433">
    <property type="entry name" value="HYDROLASE, ALPHA/BETA FOLD FAMILY PROTEIN"/>
    <property type="match status" value="1"/>
</dbReference>
<dbReference type="PANTHER" id="PTHR43433:SF5">
    <property type="entry name" value="AB HYDROLASE-1 DOMAIN-CONTAINING PROTEIN"/>
    <property type="match status" value="1"/>
</dbReference>
<feature type="domain" description="AB hydrolase-1" evidence="1">
    <location>
        <begin position="32"/>
        <end position="243"/>
    </location>
</feature>
<dbReference type="SUPFAM" id="SSF53474">
    <property type="entry name" value="alpha/beta-Hydrolases"/>
    <property type="match status" value="1"/>
</dbReference>
<evidence type="ECO:0000313" key="2">
    <source>
        <dbReference type="EMBL" id="MFC4857933.1"/>
    </source>
</evidence>
<reference evidence="3" key="1">
    <citation type="journal article" date="2019" name="Int. J. Syst. Evol. Microbiol.">
        <title>The Global Catalogue of Microorganisms (GCM) 10K type strain sequencing project: providing services to taxonomists for standard genome sequencing and annotation.</title>
        <authorList>
            <consortium name="The Broad Institute Genomics Platform"/>
            <consortium name="The Broad Institute Genome Sequencing Center for Infectious Disease"/>
            <person name="Wu L."/>
            <person name="Ma J."/>
        </authorList>
    </citation>
    <scope>NUCLEOTIDE SEQUENCE [LARGE SCALE GENOMIC DNA]</scope>
    <source>
        <strain evidence="3">ZS-22-S1</strain>
    </source>
</reference>
<dbReference type="RefSeq" id="WP_378060004.1">
    <property type="nucleotide sequence ID" value="NZ_JBHSIS010000020.1"/>
</dbReference>
<dbReference type="Proteomes" id="UP001595859">
    <property type="component" value="Unassembled WGS sequence"/>
</dbReference>
<dbReference type="InterPro" id="IPR000073">
    <property type="entry name" value="AB_hydrolase_1"/>
</dbReference>
<proteinExistence type="predicted"/>
<dbReference type="Pfam" id="PF12697">
    <property type="entry name" value="Abhydrolase_6"/>
    <property type="match status" value="1"/>
</dbReference>
<sequence>MKAVSRDGTMIAYDQVGTGVPVVIVGAALQGRASYQPLAEALAARFTVFNYDRRGRGDSGDTAPYAVEREIEDLAAVIVAAGGPAAVYGHSSGAGLVLHAAAHGLPIDKIVLHELPFDPDEDESATREEAARYRSLIEENRPGDAVELFLASAGMPPELVAHVRNDPAMVANAPTLLYDPFEIMSTDSRNGRTPAEQATAVTTEALVLAGTEGPPWMAVTARELADALPQGQLRVMPGQGHVVPPEVLAPVLIEFLMVSPRR</sequence>
<keyword evidence="2" id="KW-0378">Hydrolase</keyword>
<dbReference type="InterPro" id="IPR050471">
    <property type="entry name" value="AB_hydrolase"/>
</dbReference>
<dbReference type="InterPro" id="IPR029058">
    <property type="entry name" value="AB_hydrolase_fold"/>
</dbReference>
<organism evidence="2 3">
    <name type="scientific">Actinophytocola glycyrrhizae</name>
    <dbReference type="NCBI Taxonomy" id="2044873"/>
    <lineage>
        <taxon>Bacteria</taxon>
        <taxon>Bacillati</taxon>
        <taxon>Actinomycetota</taxon>
        <taxon>Actinomycetes</taxon>
        <taxon>Pseudonocardiales</taxon>
        <taxon>Pseudonocardiaceae</taxon>
    </lineage>
</organism>
<dbReference type="GO" id="GO:0016787">
    <property type="term" value="F:hydrolase activity"/>
    <property type="evidence" value="ECO:0007669"/>
    <property type="project" value="UniProtKB-KW"/>
</dbReference>
<protein>
    <submittedName>
        <fullName evidence="2">Alpha/beta fold hydrolase</fullName>
    </submittedName>
</protein>
<dbReference type="Gene3D" id="3.40.50.1820">
    <property type="entry name" value="alpha/beta hydrolase"/>
    <property type="match status" value="1"/>
</dbReference>
<comment type="caution">
    <text evidence="2">The sequence shown here is derived from an EMBL/GenBank/DDBJ whole genome shotgun (WGS) entry which is preliminary data.</text>
</comment>
<accession>A0ABV9S858</accession>
<dbReference type="EMBL" id="JBHSIS010000020">
    <property type="protein sequence ID" value="MFC4857933.1"/>
    <property type="molecule type" value="Genomic_DNA"/>
</dbReference>
<evidence type="ECO:0000259" key="1">
    <source>
        <dbReference type="Pfam" id="PF12697"/>
    </source>
</evidence>
<keyword evidence="3" id="KW-1185">Reference proteome</keyword>
<evidence type="ECO:0000313" key="3">
    <source>
        <dbReference type="Proteomes" id="UP001595859"/>
    </source>
</evidence>
<gene>
    <name evidence="2" type="ORF">ACFPCV_30910</name>
</gene>
<name>A0ABV9S858_9PSEU</name>